<dbReference type="PROSITE" id="PS50956">
    <property type="entry name" value="HTH_ASNC_2"/>
    <property type="match status" value="1"/>
</dbReference>
<gene>
    <name evidence="5" type="ORF">OC25_04440</name>
</gene>
<dbReference type="AlphaFoldDB" id="A0A0C1FSA1"/>
<dbReference type="GO" id="GO:0005829">
    <property type="term" value="C:cytosol"/>
    <property type="evidence" value="ECO:0007669"/>
    <property type="project" value="TreeGrafter"/>
</dbReference>
<dbReference type="InterPro" id="IPR036390">
    <property type="entry name" value="WH_DNA-bd_sf"/>
</dbReference>
<protein>
    <recommendedName>
        <fullName evidence="4">HTH asnC-type domain-containing protein</fullName>
    </recommendedName>
</protein>
<dbReference type="SUPFAM" id="SSF54909">
    <property type="entry name" value="Dimeric alpha+beta barrel"/>
    <property type="match status" value="1"/>
</dbReference>
<dbReference type="Gene3D" id="1.10.10.10">
    <property type="entry name" value="Winged helix-like DNA-binding domain superfamily/Winged helix DNA-binding domain"/>
    <property type="match status" value="1"/>
</dbReference>
<dbReference type="Proteomes" id="UP000031246">
    <property type="component" value="Unassembled WGS sequence"/>
</dbReference>
<dbReference type="Pfam" id="PF13412">
    <property type="entry name" value="HTH_24"/>
    <property type="match status" value="1"/>
</dbReference>
<dbReference type="EMBL" id="JSYN01000004">
    <property type="protein sequence ID" value="KIA95807.1"/>
    <property type="molecule type" value="Genomic_DNA"/>
</dbReference>
<keyword evidence="6" id="KW-1185">Reference proteome</keyword>
<reference evidence="5 6" key="1">
    <citation type="submission" date="2014-10" db="EMBL/GenBank/DDBJ databases">
        <title>Pedobacter Kyungheensis.</title>
        <authorList>
            <person name="Anderson B.M."/>
            <person name="Newman J.D."/>
        </authorList>
    </citation>
    <scope>NUCLEOTIDE SEQUENCE [LARGE SCALE GENOMIC DNA]</scope>
    <source>
        <strain evidence="5 6">KACC 16221</strain>
    </source>
</reference>
<dbReference type="InterPro" id="IPR036388">
    <property type="entry name" value="WH-like_DNA-bd_sf"/>
</dbReference>
<dbReference type="OrthoDB" id="9800326at2"/>
<evidence type="ECO:0000256" key="1">
    <source>
        <dbReference type="ARBA" id="ARBA00023015"/>
    </source>
</evidence>
<organism evidence="5 6">
    <name type="scientific">Pedobacter kyungheensis</name>
    <dbReference type="NCBI Taxonomy" id="1069985"/>
    <lineage>
        <taxon>Bacteria</taxon>
        <taxon>Pseudomonadati</taxon>
        <taxon>Bacteroidota</taxon>
        <taxon>Sphingobacteriia</taxon>
        <taxon>Sphingobacteriales</taxon>
        <taxon>Sphingobacteriaceae</taxon>
        <taxon>Pedobacter</taxon>
    </lineage>
</organism>
<proteinExistence type="predicted"/>
<comment type="caution">
    <text evidence="5">The sequence shown here is derived from an EMBL/GenBank/DDBJ whole genome shotgun (WGS) entry which is preliminary data.</text>
</comment>
<dbReference type="InterPro" id="IPR011008">
    <property type="entry name" value="Dimeric_a/b-barrel"/>
</dbReference>
<dbReference type="Pfam" id="PF01037">
    <property type="entry name" value="AsnC_trans_reg"/>
    <property type="match status" value="1"/>
</dbReference>
<dbReference type="SUPFAM" id="SSF46785">
    <property type="entry name" value="Winged helix' DNA-binding domain"/>
    <property type="match status" value="1"/>
</dbReference>
<keyword evidence="1" id="KW-0805">Transcription regulation</keyword>
<feature type="domain" description="HTH asnC-type" evidence="4">
    <location>
        <begin position="6"/>
        <end position="72"/>
    </location>
</feature>
<dbReference type="SMART" id="SM00344">
    <property type="entry name" value="HTH_ASNC"/>
    <property type="match status" value="1"/>
</dbReference>
<dbReference type="InterPro" id="IPR000485">
    <property type="entry name" value="AsnC-type_HTH_dom"/>
</dbReference>
<sequence length="158" mass="18678">MHDDILDKLDYEILSLLQTQGDLNYKELAYKLHKSPSTIFERINRMRERGFIAGNITIINREKFKELLVSYTHVTLRDHSSNALTNFQEKVAVFPQVLECYHTTGDYDFLLKIVVRDMQEYTRFITRDLMTQENVLKSHSSFVVNEVKRDLAYPLESR</sequence>
<keyword evidence="3" id="KW-0804">Transcription</keyword>
<dbReference type="InterPro" id="IPR019888">
    <property type="entry name" value="Tscrpt_reg_AsnC-like"/>
</dbReference>
<dbReference type="PRINTS" id="PR00033">
    <property type="entry name" value="HTHASNC"/>
</dbReference>
<dbReference type="GO" id="GO:0043200">
    <property type="term" value="P:response to amino acid"/>
    <property type="evidence" value="ECO:0007669"/>
    <property type="project" value="TreeGrafter"/>
</dbReference>
<name>A0A0C1FSA1_9SPHI</name>
<evidence type="ECO:0000313" key="5">
    <source>
        <dbReference type="EMBL" id="KIA95807.1"/>
    </source>
</evidence>
<accession>A0A0C1FSA1</accession>
<evidence type="ECO:0000256" key="2">
    <source>
        <dbReference type="ARBA" id="ARBA00023125"/>
    </source>
</evidence>
<dbReference type="Gene3D" id="3.30.70.920">
    <property type="match status" value="1"/>
</dbReference>
<keyword evidence="2" id="KW-0238">DNA-binding</keyword>
<evidence type="ECO:0000313" key="6">
    <source>
        <dbReference type="Proteomes" id="UP000031246"/>
    </source>
</evidence>
<dbReference type="InterPro" id="IPR019887">
    <property type="entry name" value="Tscrpt_reg_AsnC/Lrp_C"/>
</dbReference>
<evidence type="ECO:0000259" key="4">
    <source>
        <dbReference type="PROSITE" id="PS50956"/>
    </source>
</evidence>
<evidence type="ECO:0000256" key="3">
    <source>
        <dbReference type="ARBA" id="ARBA00023163"/>
    </source>
</evidence>
<dbReference type="GO" id="GO:0043565">
    <property type="term" value="F:sequence-specific DNA binding"/>
    <property type="evidence" value="ECO:0007669"/>
    <property type="project" value="InterPro"/>
</dbReference>
<dbReference type="PANTHER" id="PTHR30154:SF34">
    <property type="entry name" value="TRANSCRIPTIONAL REGULATOR AZLB"/>
    <property type="match status" value="1"/>
</dbReference>
<dbReference type="PANTHER" id="PTHR30154">
    <property type="entry name" value="LEUCINE-RESPONSIVE REGULATORY PROTEIN"/>
    <property type="match status" value="1"/>
</dbReference>
<dbReference type="RefSeq" id="WP_039472210.1">
    <property type="nucleotide sequence ID" value="NZ_JSYN01000004.1"/>
</dbReference>